<dbReference type="FunFam" id="3.80.10.10:FF:000213">
    <property type="entry name" value="Tyrosine-sulfated glycopeptide receptor 1"/>
    <property type="match status" value="1"/>
</dbReference>
<evidence type="ECO:0000256" key="10">
    <source>
        <dbReference type="ARBA" id="ARBA00023170"/>
    </source>
</evidence>
<evidence type="ECO:0000256" key="2">
    <source>
        <dbReference type="ARBA" id="ARBA00009592"/>
    </source>
</evidence>
<comment type="subcellular location">
    <subcellularLocation>
        <location evidence="1">Cell membrane</location>
        <topology evidence="1">Single-pass type I membrane protein</topology>
    </subcellularLocation>
</comment>
<evidence type="ECO:0000256" key="8">
    <source>
        <dbReference type="ARBA" id="ARBA00022989"/>
    </source>
</evidence>
<keyword evidence="4" id="KW-0433">Leucine-rich repeat</keyword>
<keyword evidence="6 12" id="KW-0732">Signal</keyword>
<evidence type="ECO:0000313" key="14">
    <source>
        <dbReference type="Proteomes" id="UP000026915"/>
    </source>
</evidence>
<dbReference type="InterPro" id="IPR046956">
    <property type="entry name" value="RLP23-like"/>
</dbReference>
<feature type="chain" id="PRO_5001597826" evidence="12">
    <location>
        <begin position="27"/>
        <end position="743"/>
    </location>
</feature>
<evidence type="ECO:0000256" key="12">
    <source>
        <dbReference type="SAM" id="SignalP"/>
    </source>
</evidence>
<evidence type="ECO:0000256" key="4">
    <source>
        <dbReference type="ARBA" id="ARBA00022614"/>
    </source>
</evidence>
<dbReference type="HOGENOM" id="CLU_000288_18_3_1"/>
<dbReference type="Gramene" id="EOY13848">
    <property type="protein sequence ID" value="EOY13848"/>
    <property type="gene ID" value="TCM_032516"/>
</dbReference>
<dbReference type="Pfam" id="PF00560">
    <property type="entry name" value="LRR_1"/>
    <property type="match status" value="7"/>
</dbReference>
<dbReference type="PRINTS" id="PR00019">
    <property type="entry name" value="LEURICHRPT"/>
</dbReference>
<evidence type="ECO:0000256" key="11">
    <source>
        <dbReference type="ARBA" id="ARBA00023180"/>
    </source>
</evidence>
<dbReference type="Pfam" id="PF13516">
    <property type="entry name" value="LRR_6"/>
    <property type="match status" value="1"/>
</dbReference>
<dbReference type="InterPro" id="IPR032675">
    <property type="entry name" value="LRR_dom_sf"/>
</dbReference>
<evidence type="ECO:0000256" key="7">
    <source>
        <dbReference type="ARBA" id="ARBA00022737"/>
    </source>
</evidence>
<comment type="similarity">
    <text evidence="2">Belongs to the RLP family.</text>
</comment>
<organism evidence="13 14">
    <name type="scientific">Theobroma cacao</name>
    <name type="common">Cacao</name>
    <name type="synonym">Cocoa</name>
    <dbReference type="NCBI Taxonomy" id="3641"/>
    <lineage>
        <taxon>Eukaryota</taxon>
        <taxon>Viridiplantae</taxon>
        <taxon>Streptophyta</taxon>
        <taxon>Embryophyta</taxon>
        <taxon>Tracheophyta</taxon>
        <taxon>Spermatophyta</taxon>
        <taxon>Magnoliopsida</taxon>
        <taxon>eudicotyledons</taxon>
        <taxon>Gunneridae</taxon>
        <taxon>Pentapetalae</taxon>
        <taxon>rosids</taxon>
        <taxon>malvids</taxon>
        <taxon>Malvales</taxon>
        <taxon>Malvaceae</taxon>
        <taxon>Byttnerioideae</taxon>
        <taxon>Theobroma</taxon>
    </lineage>
</organism>
<dbReference type="PANTHER" id="PTHR48061">
    <property type="entry name" value="LEUCINE-RICH REPEAT RECEPTOR PROTEIN KINASE EMS1-LIKE-RELATED"/>
    <property type="match status" value="1"/>
</dbReference>
<keyword evidence="7" id="KW-0677">Repeat</keyword>
<dbReference type="Proteomes" id="UP000026915">
    <property type="component" value="Chromosome 7"/>
</dbReference>
<dbReference type="PANTHER" id="PTHR48061:SF46">
    <property type="entry name" value="LEUCINE-RICH REPEAT-CONTAINING N-TERMINAL PLANT-TYPE DOMAIN-CONTAINING PROTEIN"/>
    <property type="match status" value="1"/>
</dbReference>
<proteinExistence type="inferred from homology"/>
<gene>
    <name evidence="13" type="ORF">TCM_032516</name>
</gene>
<evidence type="ECO:0000256" key="5">
    <source>
        <dbReference type="ARBA" id="ARBA00022692"/>
    </source>
</evidence>
<sequence length="743" mass="81607">MRHSPIFYQLLCFLLFLSYQATLSSSSSSSSATQLCSHDQSAALIQFKALFSINKTASKDCEINDIRSYPKTNSWKEGIDCCLWDGVSCDNITGQVISLDLSCSWLSGTLPSNSSLFLLSHLQRLDLSFNDFKKSKISSKVGLFASLRHLDLSHSWFSGRVPYEISYLSKLVSLDLSSFGLLSAAVEPVLKLEQSTLSGIVRNLTEVRDIFLEGIDMSLVDPNSFMNLSYSLTSLSLTSCDLRGTFPENILNLPNIKYLTLDSNPSLTGQLPKSNWGSPLEFLDASLTSFSGELSESIGNLKSLQGLSLIGCNFSGSIPRSLGNLSNLTFLFLPYNNFSGTIPSSLTSLTQLGLLQICNNRLEGSIPDNPNAFPNLSFLDLSDNLLSGTTPSWLYTHPSLNFLNLGNNQFSGHINEFQQSFLDYINFKNNTFQGTIPSSISKLVNLRFLDLSSNSLNGTISLDMFSKLQNLTWLELSSNALSLISSNSSVNFVLPNLEYVNLSSCNINEFPNFLKGSKVLKSLDLSNNRIYGQIYKFPWKDIEFLDLHSNLIEGDLPILPHNIRFFSVSSNHLAGEISGVCSMKFPEILDLSHNNLSGIIPQCIGSFGKSLSLLNLKKNKFHGNNFEGQIPRVTGEFSSLRALDLSHNNLVGHIPPSLGNLTQLESLDLSSNKLGGQIPRELVNLTLLSFFNVSNNQLVGPIPQGKQFSTFGNGSYEGNKGLCGPPLSIRCSSAEPRQPPPSI</sequence>
<keyword evidence="10 13" id="KW-0675">Receptor</keyword>
<dbReference type="InterPro" id="IPR001611">
    <property type="entry name" value="Leu-rich_rpt"/>
</dbReference>
<dbReference type="SMART" id="SM00369">
    <property type="entry name" value="LRR_TYP"/>
    <property type="match status" value="7"/>
</dbReference>
<feature type="signal peptide" evidence="12">
    <location>
        <begin position="1"/>
        <end position="26"/>
    </location>
</feature>
<keyword evidence="9" id="KW-0472">Membrane</keyword>
<dbReference type="SUPFAM" id="SSF52058">
    <property type="entry name" value="L domain-like"/>
    <property type="match status" value="2"/>
</dbReference>
<dbReference type="InParanoid" id="A0A061FAC1"/>
<dbReference type="InterPro" id="IPR003591">
    <property type="entry name" value="Leu-rich_rpt_typical-subtyp"/>
</dbReference>
<reference evidence="13 14" key="1">
    <citation type="journal article" date="2013" name="Genome Biol.">
        <title>The genome sequence of the most widely cultivated cacao type and its use to identify candidate genes regulating pod color.</title>
        <authorList>
            <person name="Motamayor J.C."/>
            <person name="Mockaitis K."/>
            <person name="Schmutz J."/>
            <person name="Haiminen N."/>
            <person name="Iii D.L."/>
            <person name="Cornejo O."/>
            <person name="Findley S.D."/>
            <person name="Zheng P."/>
            <person name="Utro F."/>
            <person name="Royaert S."/>
            <person name="Saski C."/>
            <person name="Jenkins J."/>
            <person name="Podicheti R."/>
            <person name="Zhao M."/>
            <person name="Scheffler B.E."/>
            <person name="Stack J.C."/>
            <person name="Feltus F.A."/>
            <person name="Mustiga G.M."/>
            <person name="Amores F."/>
            <person name="Phillips W."/>
            <person name="Marelli J.P."/>
            <person name="May G.D."/>
            <person name="Shapiro H."/>
            <person name="Ma J."/>
            <person name="Bustamante C.D."/>
            <person name="Schnell R.J."/>
            <person name="Main D."/>
            <person name="Gilbert D."/>
            <person name="Parida L."/>
            <person name="Kuhn D.N."/>
        </authorList>
    </citation>
    <scope>NUCLEOTIDE SEQUENCE [LARGE SCALE GENOMIC DNA]</scope>
    <source>
        <strain evidence="14">cv. Matina 1-6</strain>
    </source>
</reference>
<evidence type="ECO:0000256" key="9">
    <source>
        <dbReference type="ARBA" id="ARBA00023136"/>
    </source>
</evidence>
<dbReference type="OMA" id="SSTACEC"/>
<dbReference type="FunCoup" id="A0A061FAC1">
    <property type="interactions" value="291"/>
</dbReference>
<dbReference type="AlphaFoldDB" id="A0A061FAC1"/>
<keyword evidence="11" id="KW-0325">Glycoprotein</keyword>
<evidence type="ECO:0000256" key="3">
    <source>
        <dbReference type="ARBA" id="ARBA00022475"/>
    </source>
</evidence>
<keyword evidence="14" id="KW-1185">Reference proteome</keyword>
<dbReference type="FunFam" id="3.80.10.10:FF:000095">
    <property type="entry name" value="LRR receptor-like serine/threonine-protein kinase GSO1"/>
    <property type="match status" value="1"/>
</dbReference>
<accession>A0A061FAC1</accession>
<dbReference type="eggNOG" id="KOG0619">
    <property type="taxonomic scope" value="Eukaryota"/>
</dbReference>
<keyword evidence="3" id="KW-1003">Cell membrane</keyword>
<dbReference type="EMBL" id="CM001885">
    <property type="protein sequence ID" value="EOY13848.1"/>
    <property type="molecule type" value="Genomic_DNA"/>
</dbReference>
<keyword evidence="5" id="KW-0812">Transmembrane</keyword>
<evidence type="ECO:0000313" key="13">
    <source>
        <dbReference type="EMBL" id="EOY13848.1"/>
    </source>
</evidence>
<evidence type="ECO:0000256" key="6">
    <source>
        <dbReference type="ARBA" id="ARBA00022729"/>
    </source>
</evidence>
<protein>
    <submittedName>
        <fullName evidence="13">Receptor like protein 53, putative</fullName>
    </submittedName>
</protein>
<dbReference type="GO" id="GO:0005886">
    <property type="term" value="C:plasma membrane"/>
    <property type="evidence" value="ECO:0007669"/>
    <property type="project" value="UniProtKB-SubCell"/>
</dbReference>
<dbReference type="Gene3D" id="3.80.10.10">
    <property type="entry name" value="Ribonuclease Inhibitor"/>
    <property type="match status" value="5"/>
</dbReference>
<evidence type="ECO:0000256" key="1">
    <source>
        <dbReference type="ARBA" id="ARBA00004251"/>
    </source>
</evidence>
<name>A0A061FAC1_THECC</name>
<dbReference type="Pfam" id="PF13855">
    <property type="entry name" value="LRR_8"/>
    <property type="match status" value="1"/>
</dbReference>
<keyword evidence="8" id="KW-1133">Transmembrane helix</keyword>